<evidence type="ECO:0000256" key="10">
    <source>
        <dbReference type="ARBA" id="ARBA00023160"/>
    </source>
</evidence>
<dbReference type="InterPro" id="IPR002347">
    <property type="entry name" value="SDR_fam"/>
</dbReference>
<dbReference type="Pfam" id="PF00107">
    <property type="entry name" value="ADH_zinc_N"/>
    <property type="match status" value="1"/>
</dbReference>
<evidence type="ECO:0000256" key="9">
    <source>
        <dbReference type="ARBA" id="ARBA00023128"/>
    </source>
</evidence>
<comment type="similarity">
    <text evidence="2">Belongs to the zinc-containing alcohol dehydrogenase family. Quinone oxidoreductase subfamily.</text>
</comment>
<evidence type="ECO:0000259" key="14">
    <source>
        <dbReference type="SMART" id="SM00829"/>
    </source>
</evidence>
<evidence type="ECO:0000313" key="16">
    <source>
        <dbReference type="Proteomes" id="UP000566819"/>
    </source>
</evidence>
<dbReference type="PANTHER" id="PTHR43981">
    <property type="entry name" value="ENOYL-[ACYL-CARRIER-PROTEIN] REDUCTASE, MITOCHONDRIAL"/>
    <property type="match status" value="1"/>
</dbReference>
<evidence type="ECO:0000256" key="13">
    <source>
        <dbReference type="SAM" id="MobiDB-lite"/>
    </source>
</evidence>
<comment type="subcellular location">
    <subcellularLocation>
        <location evidence="1">Mitochondrion</location>
    </subcellularLocation>
</comment>
<dbReference type="EMBL" id="JAAMPI010000291">
    <property type="protein sequence ID" value="KAF4633081.1"/>
    <property type="molecule type" value="Genomic_DNA"/>
</dbReference>
<evidence type="ECO:0000256" key="1">
    <source>
        <dbReference type="ARBA" id="ARBA00004173"/>
    </source>
</evidence>
<dbReference type="Gene3D" id="3.90.180.10">
    <property type="entry name" value="Medium-chain alcohol dehydrogenases, catalytic domain"/>
    <property type="match status" value="1"/>
</dbReference>
<organism evidence="15 16">
    <name type="scientific">Cudoniella acicularis</name>
    <dbReference type="NCBI Taxonomy" id="354080"/>
    <lineage>
        <taxon>Eukaryota</taxon>
        <taxon>Fungi</taxon>
        <taxon>Dikarya</taxon>
        <taxon>Ascomycota</taxon>
        <taxon>Pezizomycotina</taxon>
        <taxon>Leotiomycetes</taxon>
        <taxon>Helotiales</taxon>
        <taxon>Tricladiaceae</taxon>
        <taxon>Cudoniella</taxon>
    </lineage>
</organism>
<gene>
    <name evidence="15" type="ORF">G7Y89_g5036</name>
</gene>
<dbReference type="Pfam" id="PF00106">
    <property type="entry name" value="adh_short"/>
    <property type="match status" value="1"/>
</dbReference>
<sequence length="864" mass="93148">MSPTIMNDLFKLDGMVAVVTGGASGIGYMMVKALIGNGAAKVYVLGDKKDALESAAKEIDSPSFIPIHCDVTSKSDLQAAVDQVTFETGHINLLICNAGKAFNSTAKQPTLESSVKEIRNYFFDETTFEEQTAILNLNTTAVLMTSFAFIELLDNGNKISKATSNTPEAGVRSQIIATGSAGAYVRYGLDFSYNASKAATTQMMKHMASSLVPWGIRCNVVAPGWFPSAITAPLIKEFEPTGGVMPKSLVPAERLGREEEMIGTVLYLASTAGAYCNGSVALVDGGVCALYPMVEVIYTATPRMLANGKSNGRFELPQLTPVNFSLTDGTDIPPPLPDSPIEEKPPPPALKTQTQSQPVTTTTITANGRAVTPTIANGNGIHDERSRTSGTDIPPLSPASTTRPSSIRRFLSRKSLNQNFIDGSHHNGQSQEDLAGILRPDSPSSFSTKSKSGGRKSGSWFRRFSSSSAVSRSSAMYEQQKTEHRRGPPPPKLPELNQLEAKIPEDDEGSLGAEDMFKNINLHTHSISPSLPSQSLLLRALATPINPADINQIQGVYPSRPPFTSLLGTSQPSAVGGNEGCFEIASVGSSVKDLQKGDWVIMRSTGFGTWRTHTLASSTDVLKIENKEGLTPIQVGTVSVNPCTAYRMLKDFETLEGGKDWFIQNGANSGVGRAAIQLGKSWGLKSINVIRDRPSKEDTEAMRNELLELGATKVVTESELQSKGFGEQVKEWTNGGREQIKVGLNCVGGKQTLAMTKNLSPSGHLITYGAMSKQPLDLPTGLLIFKDLKFSGFWVSRWSDANPEKKKRTVEEILGMTRKGDFKDVPVQELKWDWGTEEVTLKSAVEGTLEGFRAGKGVFIYGDT</sequence>
<protein>
    <recommendedName>
        <fullName evidence="11">enoyl-[acyl-carrier-protein] reductase</fullName>
        <ecNumber evidence="11">1.3.1.104</ecNumber>
    </recommendedName>
</protein>
<name>A0A8H4RQB1_9HELO</name>
<dbReference type="GO" id="GO:0141148">
    <property type="term" value="F:enoyl-[acyl-carrier-protein] reductase (NADPH) activity"/>
    <property type="evidence" value="ECO:0007669"/>
    <property type="project" value="UniProtKB-EC"/>
</dbReference>
<evidence type="ECO:0000256" key="4">
    <source>
        <dbReference type="ARBA" id="ARBA00022832"/>
    </source>
</evidence>
<dbReference type="SUPFAM" id="SSF50129">
    <property type="entry name" value="GroES-like"/>
    <property type="match status" value="1"/>
</dbReference>
<keyword evidence="6" id="KW-0809">Transit peptide</keyword>
<dbReference type="InterPro" id="IPR013149">
    <property type="entry name" value="ADH-like_C"/>
</dbReference>
<feature type="region of interest" description="Disordered" evidence="13">
    <location>
        <begin position="324"/>
        <end position="407"/>
    </location>
</feature>
<evidence type="ECO:0000256" key="8">
    <source>
        <dbReference type="ARBA" id="ARBA00023098"/>
    </source>
</evidence>
<dbReference type="InterPro" id="IPR051034">
    <property type="entry name" value="Mito_Enoyl-ACP_Reductase"/>
</dbReference>
<dbReference type="Proteomes" id="UP000566819">
    <property type="component" value="Unassembled WGS sequence"/>
</dbReference>
<dbReference type="CDD" id="cd08290">
    <property type="entry name" value="ETR"/>
    <property type="match status" value="1"/>
</dbReference>
<feature type="compositionally biased region" description="Polar residues" evidence="13">
    <location>
        <begin position="419"/>
        <end position="432"/>
    </location>
</feature>
<evidence type="ECO:0000256" key="12">
    <source>
        <dbReference type="ARBA" id="ARBA00048843"/>
    </source>
</evidence>
<feature type="domain" description="Enoyl reductase (ER)" evidence="14">
    <location>
        <begin position="515"/>
        <end position="859"/>
    </location>
</feature>
<keyword evidence="3" id="KW-0444">Lipid biosynthesis</keyword>
<evidence type="ECO:0000313" key="15">
    <source>
        <dbReference type="EMBL" id="KAF4633081.1"/>
    </source>
</evidence>
<dbReference type="PANTHER" id="PTHR43981:SF2">
    <property type="entry name" value="ENOYL-[ACYL-CARRIER-PROTEIN] REDUCTASE, MITOCHONDRIAL"/>
    <property type="match status" value="1"/>
</dbReference>
<feature type="region of interest" description="Disordered" evidence="13">
    <location>
        <begin position="419"/>
        <end position="496"/>
    </location>
</feature>
<dbReference type="InterPro" id="IPR020843">
    <property type="entry name" value="ER"/>
</dbReference>
<keyword evidence="5" id="KW-0521">NADP</keyword>
<keyword evidence="16" id="KW-1185">Reference proteome</keyword>
<evidence type="ECO:0000256" key="6">
    <source>
        <dbReference type="ARBA" id="ARBA00022946"/>
    </source>
</evidence>
<keyword evidence="9" id="KW-0496">Mitochondrion</keyword>
<dbReference type="PROSITE" id="PS00061">
    <property type="entry name" value="ADH_SHORT"/>
    <property type="match status" value="1"/>
</dbReference>
<dbReference type="GO" id="GO:0005739">
    <property type="term" value="C:mitochondrion"/>
    <property type="evidence" value="ECO:0007669"/>
    <property type="project" value="UniProtKB-SubCell"/>
</dbReference>
<keyword evidence="4" id="KW-0276">Fatty acid metabolism</keyword>
<comment type="caution">
    <text evidence="15">The sequence shown here is derived from an EMBL/GenBank/DDBJ whole genome shotgun (WGS) entry which is preliminary data.</text>
</comment>
<evidence type="ECO:0000256" key="2">
    <source>
        <dbReference type="ARBA" id="ARBA00010371"/>
    </source>
</evidence>
<dbReference type="CDD" id="cd05233">
    <property type="entry name" value="SDR_c"/>
    <property type="match status" value="1"/>
</dbReference>
<dbReference type="Pfam" id="PF08240">
    <property type="entry name" value="ADH_N"/>
    <property type="match status" value="1"/>
</dbReference>
<dbReference type="FunFam" id="3.40.50.720:FF:000112">
    <property type="entry name" value="Enoyl-[acyl-carrier-protein] reductase 1, mitochondrial"/>
    <property type="match status" value="1"/>
</dbReference>
<evidence type="ECO:0000256" key="3">
    <source>
        <dbReference type="ARBA" id="ARBA00022516"/>
    </source>
</evidence>
<keyword evidence="10" id="KW-0275">Fatty acid biosynthesis</keyword>
<dbReference type="SUPFAM" id="SSF51735">
    <property type="entry name" value="NAD(P)-binding Rossmann-fold domains"/>
    <property type="match status" value="2"/>
</dbReference>
<feature type="compositionally biased region" description="Low complexity" evidence="13">
    <location>
        <begin position="350"/>
        <end position="365"/>
    </location>
</feature>
<dbReference type="Gene3D" id="3.40.50.720">
    <property type="entry name" value="NAD(P)-binding Rossmann-like Domain"/>
    <property type="match status" value="2"/>
</dbReference>
<dbReference type="InterPro" id="IPR020904">
    <property type="entry name" value="Sc_DH/Rdtase_CS"/>
</dbReference>
<comment type="catalytic activity">
    <reaction evidence="12">
        <text>a 2,3-saturated acyl-[ACP] + NADP(+) = a (2E)-enoyl-[ACP] + NADPH + H(+)</text>
        <dbReference type="Rhea" id="RHEA:22564"/>
        <dbReference type="Rhea" id="RHEA-COMP:9925"/>
        <dbReference type="Rhea" id="RHEA-COMP:9926"/>
        <dbReference type="ChEBI" id="CHEBI:15378"/>
        <dbReference type="ChEBI" id="CHEBI:57783"/>
        <dbReference type="ChEBI" id="CHEBI:58349"/>
        <dbReference type="ChEBI" id="CHEBI:78784"/>
        <dbReference type="ChEBI" id="CHEBI:78785"/>
        <dbReference type="EC" id="1.3.1.104"/>
    </reaction>
</comment>
<evidence type="ECO:0000256" key="11">
    <source>
        <dbReference type="ARBA" id="ARBA00038963"/>
    </source>
</evidence>
<keyword evidence="7" id="KW-0560">Oxidoreductase</keyword>
<dbReference type="InterPro" id="IPR036291">
    <property type="entry name" value="NAD(P)-bd_dom_sf"/>
</dbReference>
<keyword evidence="8" id="KW-0443">Lipid metabolism</keyword>
<proteinExistence type="inferred from homology"/>
<evidence type="ECO:0000256" key="7">
    <source>
        <dbReference type="ARBA" id="ARBA00023002"/>
    </source>
</evidence>
<evidence type="ECO:0000256" key="5">
    <source>
        <dbReference type="ARBA" id="ARBA00022857"/>
    </source>
</evidence>
<dbReference type="SMART" id="SM00829">
    <property type="entry name" value="PKS_ER"/>
    <property type="match status" value="1"/>
</dbReference>
<dbReference type="PRINTS" id="PR00081">
    <property type="entry name" value="GDHRDH"/>
</dbReference>
<feature type="compositionally biased region" description="Low complexity" evidence="13">
    <location>
        <begin position="442"/>
        <end position="474"/>
    </location>
</feature>
<dbReference type="AlphaFoldDB" id="A0A8H4RQB1"/>
<dbReference type="InterPro" id="IPR013154">
    <property type="entry name" value="ADH-like_N"/>
</dbReference>
<reference evidence="15 16" key="1">
    <citation type="submission" date="2020-03" db="EMBL/GenBank/DDBJ databases">
        <title>Draft Genome Sequence of Cudoniella acicularis.</title>
        <authorList>
            <person name="Buettner E."/>
            <person name="Kellner H."/>
        </authorList>
    </citation>
    <scope>NUCLEOTIDE SEQUENCE [LARGE SCALE GENOMIC DNA]</scope>
    <source>
        <strain evidence="15 16">DSM 108380</strain>
    </source>
</reference>
<dbReference type="EC" id="1.3.1.104" evidence="11"/>
<dbReference type="OrthoDB" id="7482721at2759"/>
<dbReference type="InterPro" id="IPR011032">
    <property type="entry name" value="GroES-like_sf"/>
</dbReference>
<accession>A0A8H4RQB1</accession>
<dbReference type="GO" id="GO:0006633">
    <property type="term" value="P:fatty acid biosynthetic process"/>
    <property type="evidence" value="ECO:0007669"/>
    <property type="project" value="UniProtKB-KW"/>
</dbReference>